<evidence type="ECO:0000313" key="1">
    <source>
        <dbReference type="EMBL" id="KAG0145937.1"/>
    </source>
</evidence>
<reference evidence="1" key="1">
    <citation type="submission" date="2013-11" db="EMBL/GenBank/DDBJ databases">
        <title>Genome sequence of the fusiform rust pathogen reveals effectors for host alternation and coevolution with pine.</title>
        <authorList>
            <consortium name="DOE Joint Genome Institute"/>
            <person name="Smith K."/>
            <person name="Pendleton A."/>
            <person name="Kubisiak T."/>
            <person name="Anderson C."/>
            <person name="Salamov A."/>
            <person name="Aerts A."/>
            <person name="Riley R."/>
            <person name="Clum A."/>
            <person name="Lindquist E."/>
            <person name="Ence D."/>
            <person name="Campbell M."/>
            <person name="Kronenberg Z."/>
            <person name="Feau N."/>
            <person name="Dhillon B."/>
            <person name="Hamelin R."/>
            <person name="Burleigh J."/>
            <person name="Smith J."/>
            <person name="Yandell M."/>
            <person name="Nelson C."/>
            <person name="Grigoriev I."/>
            <person name="Davis J."/>
        </authorList>
    </citation>
    <scope>NUCLEOTIDE SEQUENCE</scope>
    <source>
        <strain evidence="1">G11</strain>
    </source>
</reference>
<dbReference type="AlphaFoldDB" id="A0A9P6NKN8"/>
<dbReference type="OrthoDB" id="2513260at2759"/>
<name>A0A9P6NKN8_9BASI</name>
<gene>
    <name evidence="1" type="ORF">CROQUDRAFT_658043</name>
</gene>
<protein>
    <submittedName>
        <fullName evidence="1">Uncharacterized protein</fullName>
    </submittedName>
</protein>
<dbReference type="EMBL" id="MU167268">
    <property type="protein sequence ID" value="KAG0145937.1"/>
    <property type="molecule type" value="Genomic_DNA"/>
</dbReference>
<keyword evidence="2" id="KW-1185">Reference proteome</keyword>
<proteinExistence type="predicted"/>
<evidence type="ECO:0000313" key="2">
    <source>
        <dbReference type="Proteomes" id="UP000886653"/>
    </source>
</evidence>
<organism evidence="1 2">
    <name type="scientific">Cronartium quercuum f. sp. fusiforme G11</name>
    <dbReference type="NCBI Taxonomy" id="708437"/>
    <lineage>
        <taxon>Eukaryota</taxon>
        <taxon>Fungi</taxon>
        <taxon>Dikarya</taxon>
        <taxon>Basidiomycota</taxon>
        <taxon>Pucciniomycotina</taxon>
        <taxon>Pucciniomycetes</taxon>
        <taxon>Pucciniales</taxon>
        <taxon>Coleosporiaceae</taxon>
        <taxon>Cronartium</taxon>
    </lineage>
</organism>
<dbReference type="Proteomes" id="UP000886653">
    <property type="component" value="Unassembled WGS sequence"/>
</dbReference>
<comment type="caution">
    <text evidence="1">The sequence shown here is derived from an EMBL/GenBank/DDBJ whole genome shotgun (WGS) entry which is preliminary data.</text>
</comment>
<sequence>MEVLQPRNKKAMLKVDLDQKTFDSLNVDNIDWKAITTELLLVFKNPGEAFRRVHAFQTQWNQKKLSRNWKAQQKSLPERVKELAEALQVQNEWPIFDKSNTMDWKTFCTKYDSLSPSEVAQLGALFDSRKVLNTREAMILLTSRRNPLVSKLEKDKLKEFMKQGGSVPVLTQIYDVLELDRKQVNLKKLAGQTLIDKWTQMMSSMRGQIEVPGRGAILTVDSEAWVMSYTRAYLIGTTEFEGRFKDLHTACKVRMKDRSIKAREWQESDVPVPAVPHLDNSITPAEAMATKHFGVSASVLALFSKQHLESRHPEGKRQELWLMPEGLGILSNQFEALQKYHDFLGIDLRLIQPESKVGSHAAT</sequence>
<accession>A0A9P6NKN8</accession>